<organism evidence="2 3">
    <name type="scientific">Xyrichtys novacula</name>
    <name type="common">Pearly razorfish</name>
    <name type="synonym">Hemipteronotus novacula</name>
    <dbReference type="NCBI Taxonomy" id="13765"/>
    <lineage>
        <taxon>Eukaryota</taxon>
        <taxon>Metazoa</taxon>
        <taxon>Chordata</taxon>
        <taxon>Craniata</taxon>
        <taxon>Vertebrata</taxon>
        <taxon>Euteleostomi</taxon>
        <taxon>Actinopterygii</taxon>
        <taxon>Neopterygii</taxon>
        <taxon>Teleostei</taxon>
        <taxon>Neoteleostei</taxon>
        <taxon>Acanthomorphata</taxon>
        <taxon>Eupercaria</taxon>
        <taxon>Labriformes</taxon>
        <taxon>Labridae</taxon>
        <taxon>Xyrichtys</taxon>
    </lineage>
</organism>
<accession>A0AAV1HAK0</accession>
<dbReference type="EMBL" id="OY660884">
    <property type="protein sequence ID" value="CAJ1082888.1"/>
    <property type="molecule type" value="Genomic_DNA"/>
</dbReference>
<dbReference type="AlphaFoldDB" id="A0AAV1HAK0"/>
<proteinExistence type="predicted"/>
<dbReference type="Proteomes" id="UP001178508">
    <property type="component" value="Chromosome 21"/>
</dbReference>
<feature type="region of interest" description="Disordered" evidence="1">
    <location>
        <begin position="1"/>
        <end position="32"/>
    </location>
</feature>
<name>A0AAV1HAK0_XYRNO</name>
<evidence type="ECO:0000256" key="1">
    <source>
        <dbReference type="SAM" id="MobiDB-lite"/>
    </source>
</evidence>
<gene>
    <name evidence="2" type="ORF">XNOV1_A001059</name>
</gene>
<sequence>MAAADAGRGESAAGRRESAPAPAPDSNIHEHRRTKKLFFGFFEHQSGERK</sequence>
<feature type="compositionally biased region" description="Low complexity" evidence="1">
    <location>
        <begin position="1"/>
        <end position="12"/>
    </location>
</feature>
<reference evidence="2" key="1">
    <citation type="submission" date="2023-08" db="EMBL/GenBank/DDBJ databases">
        <authorList>
            <person name="Alioto T."/>
            <person name="Alioto T."/>
            <person name="Gomez Garrido J."/>
        </authorList>
    </citation>
    <scope>NUCLEOTIDE SEQUENCE</scope>
</reference>
<keyword evidence="3" id="KW-1185">Reference proteome</keyword>
<protein>
    <submittedName>
        <fullName evidence="2">Uncharacterized protein</fullName>
    </submittedName>
</protein>
<evidence type="ECO:0000313" key="2">
    <source>
        <dbReference type="EMBL" id="CAJ1082888.1"/>
    </source>
</evidence>
<evidence type="ECO:0000313" key="3">
    <source>
        <dbReference type="Proteomes" id="UP001178508"/>
    </source>
</evidence>